<feature type="region of interest" description="Disordered" evidence="1">
    <location>
        <begin position="267"/>
        <end position="324"/>
    </location>
</feature>
<feature type="compositionally biased region" description="Low complexity" evidence="1">
    <location>
        <begin position="653"/>
        <end position="684"/>
    </location>
</feature>
<feature type="compositionally biased region" description="Low complexity" evidence="1">
    <location>
        <begin position="967"/>
        <end position="979"/>
    </location>
</feature>
<gene>
    <name evidence="2" type="ORF">HPP92_006686</name>
</gene>
<feature type="compositionally biased region" description="Basic and acidic residues" evidence="1">
    <location>
        <begin position="286"/>
        <end position="298"/>
    </location>
</feature>
<comment type="caution">
    <text evidence="2">The sequence shown here is derived from an EMBL/GenBank/DDBJ whole genome shotgun (WGS) entry which is preliminary data.</text>
</comment>
<evidence type="ECO:0000313" key="2">
    <source>
        <dbReference type="EMBL" id="KAG0487875.1"/>
    </source>
</evidence>
<feature type="compositionally biased region" description="Basic residues" evidence="1">
    <location>
        <begin position="1001"/>
        <end position="1013"/>
    </location>
</feature>
<evidence type="ECO:0000256" key="1">
    <source>
        <dbReference type="SAM" id="MobiDB-lite"/>
    </source>
</evidence>
<feature type="compositionally biased region" description="Low complexity" evidence="1">
    <location>
        <begin position="623"/>
        <end position="637"/>
    </location>
</feature>
<dbReference type="EMBL" id="JADCNL010000003">
    <property type="protein sequence ID" value="KAG0487875.1"/>
    <property type="molecule type" value="Genomic_DNA"/>
</dbReference>
<feature type="compositionally biased region" description="Basic and acidic residues" evidence="1">
    <location>
        <begin position="986"/>
        <end position="1000"/>
    </location>
</feature>
<evidence type="ECO:0000313" key="3">
    <source>
        <dbReference type="Proteomes" id="UP000636800"/>
    </source>
</evidence>
<feature type="region of interest" description="Disordered" evidence="1">
    <location>
        <begin position="966"/>
        <end position="1048"/>
    </location>
</feature>
<dbReference type="Proteomes" id="UP000636800">
    <property type="component" value="Chromosome 3"/>
</dbReference>
<proteinExistence type="predicted"/>
<feature type="compositionally biased region" description="Basic and acidic residues" evidence="1">
    <location>
        <begin position="685"/>
        <end position="697"/>
    </location>
</feature>
<feature type="region of interest" description="Disordered" evidence="1">
    <location>
        <begin position="587"/>
        <end position="744"/>
    </location>
</feature>
<name>A0A835RGS4_VANPL</name>
<protein>
    <recommendedName>
        <fullName evidence="4">COP1-interacting protein 7</fullName>
    </recommendedName>
</protein>
<dbReference type="OrthoDB" id="439808at2759"/>
<evidence type="ECO:0008006" key="4">
    <source>
        <dbReference type="Google" id="ProtNLM"/>
    </source>
</evidence>
<sequence length="1076" mass="118219">MEEKIAENAVLDYALFHVSSADNSYEALISSNGMIEKIAHGPFNQLAEHLPNARSLYSGTADGNFKLQPNECIKATWFTKFIVGRFLHIVNMPNVLNIANEIENEILQLEKTRQFHVSLYTKDYPLHLDGREADISCLNDSGLTQQVKVETASSDATKNELLRALELRLSTLKDELAAAFNHAAGATCSIIQILDLASFSDHFGATELRNSLMKFCKLCPNNLPFDIASNWQALNDLGNIKQEDNNCTLFVSKSDVVKPATTYVSPAKVAQAERQSSSEAEDCSDSSDRDCPVAERSRPVVRSATPRRSSSPMRRIQIGKSGSRRSTALTIKSLNYFPSREKAISNRDAEASGVESEEIEHLPNKPDINVSRMSVQDAINLFESKQKDQNADIQKRKTSEVSLAATKSVLRRWSSGMSDSINFSVQEKSSDSDKGISCSNLDYEPMEKKDELNVEFSNPENTRIITSVEAERKILHQGINPESVAAYQVMETKDQISTAEWSVQKEAELNEMLIKMMDSSKPTKYLGAKVVDADKKDASTDQKGGFYSQYKEKRDEKLRAENARNQAAKEAHLKVMHETLVQSKAAMSSKISGAAIKHDVRRLSTKPRRNSSPPILSNKEASKPTSTKKPASKSSTPNPRSSFPTGSLKKTCTPPSKMSPAASSASTTNRQRHQPSSLSSQPSPRSEKSLHIKKDSKSVNSIQTEPTVEMKEGKTTKGLANRSKSVKPISLPSTEDSGAFSRAGFQNRHTKKSTVVPLETKPFLRKGSGTSPGMGHSVSKLKDARIIKSADFSKKTGSHIQLDENQTSPSPPGSAIKVIEGELVDPTNVVDETLARPLDNDMNIQTAENVDGSLTLTDNIVEALVDTQNEDMSISSAAWVDVDNPEHSPSSNHEKHEVVYSPIIAPVISSSPRIRHSLSQMLLADNSEQEVIEWGNAENPPSLVYQKEAPKGLKRLLKFARKGKVEGSLTGLPSPSGLSDGEEEHEESKAVGKRSSDALRRKSLHHTKGHRQPKLAVSESFDSGNSTKRSMERSVLEGPSGSDKSRDVYISTAKSTRSFFSLSTFRSSKSGETKPR</sequence>
<feature type="region of interest" description="Disordered" evidence="1">
    <location>
        <begin position="762"/>
        <end position="782"/>
    </location>
</feature>
<feature type="region of interest" description="Disordered" evidence="1">
    <location>
        <begin position="535"/>
        <end position="565"/>
    </location>
</feature>
<keyword evidence="3" id="KW-1185">Reference proteome</keyword>
<feature type="compositionally biased region" description="Polar residues" evidence="1">
    <location>
        <begin position="638"/>
        <end position="650"/>
    </location>
</feature>
<organism evidence="2 3">
    <name type="scientific">Vanilla planifolia</name>
    <name type="common">Vanilla</name>
    <dbReference type="NCBI Taxonomy" id="51239"/>
    <lineage>
        <taxon>Eukaryota</taxon>
        <taxon>Viridiplantae</taxon>
        <taxon>Streptophyta</taxon>
        <taxon>Embryophyta</taxon>
        <taxon>Tracheophyta</taxon>
        <taxon>Spermatophyta</taxon>
        <taxon>Magnoliopsida</taxon>
        <taxon>Liliopsida</taxon>
        <taxon>Asparagales</taxon>
        <taxon>Orchidaceae</taxon>
        <taxon>Vanilloideae</taxon>
        <taxon>Vanilleae</taxon>
        <taxon>Vanilla</taxon>
    </lineage>
</organism>
<feature type="region of interest" description="Disordered" evidence="1">
    <location>
        <begin position="794"/>
        <end position="816"/>
    </location>
</feature>
<dbReference type="PANTHER" id="PTHR31008:SF5">
    <property type="entry name" value="EXPRESSED PROTEIN"/>
    <property type="match status" value="1"/>
</dbReference>
<feature type="compositionally biased region" description="Basic and acidic residues" evidence="1">
    <location>
        <begin position="550"/>
        <end position="565"/>
    </location>
</feature>
<dbReference type="PANTHER" id="PTHR31008">
    <property type="entry name" value="COP1-INTERACTING PROTEIN-RELATED"/>
    <property type="match status" value="1"/>
</dbReference>
<reference evidence="2 3" key="1">
    <citation type="journal article" date="2020" name="Nat. Food">
        <title>A phased Vanilla planifolia genome enables genetic improvement of flavour and production.</title>
        <authorList>
            <person name="Hasing T."/>
            <person name="Tang H."/>
            <person name="Brym M."/>
            <person name="Khazi F."/>
            <person name="Huang T."/>
            <person name="Chambers A.H."/>
        </authorList>
    </citation>
    <scope>NUCLEOTIDE SEQUENCE [LARGE SCALE GENOMIC DNA]</scope>
    <source>
        <tissue evidence="2">Leaf</tissue>
    </source>
</reference>
<dbReference type="AlphaFoldDB" id="A0A835RGS4"/>
<accession>A0A835RGS4</accession>